<feature type="region of interest" description="Disordered" evidence="1">
    <location>
        <begin position="25"/>
        <end position="48"/>
    </location>
</feature>
<accession>A0A8C5SKQ1</accession>
<evidence type="ECO:0000313" key="3">
    <source>
        <dbReference type="Proteomes" id="UP000694406"/>
    </source>
</evidence>
<name>A0A8C5SKQ1_LATLA</name>
<reference evidence="2" key="2">
    <citation type="submission" date="2025-09" db="UniProtKB">
        <authorList>
            <consortium name="Ensembl"/>
        </authorList>
    </citation>
    <scope>IDENTIFICATION</scope>
</reference>
<keyword evidence="3" id="KW-1185">Reference proteome</keyword>
<proteinExistence type="predicted"/>
<protein>
    <submittedName>
        <fullName evidence="2">Uncharacterized protein</fullName>
    </submittedName>
</protein>
<evidence type="ECO:0000313" key="2">
    <source>
        <dbReference type="Ensembl" id="ENSLLTP00000020000.1"/>
    </source>
</evidence>
<dbReference type="Ensembl" id="ENSLLTT00000020742.1">
    <property type="protein sequence ID" value="ENSLLTP00000020000.1"/>
    <property type="gene ID" value="ENSLLTG00000015005.1"/>
</dbReference>
<dbReference type="Proteomes" id="UP000694406">
    <property type="component" value="Unplaced"/>
</dbReference>
<sequence>MGEGMSKRLKVQLGREAEMEERAFNNPYPDYQPHGSTASASITLPTPNDSDDNRLMFSCLSHFIRLVENIMG</sequence>
<organism evidence="2 3">
    <name type="scientific">Laticauda laticaudata</name>
    <name type="common">Blue-ringed sea krait</name>
    <name type="synonym">Blue-lipped sea krait</name>
    <dbReference type="NCBI Taxonomy" id="8630"/>
    <lineage>
        <taxon>Eukaryota</taxon>
        <taxon>Metazoa</taxon>
        <taxon>Chordata</taxon>
        <taxon>Craniata</taxon>
        <taxon>Vertebrata</taxon>
        <taxon>Euteleostomi</taxon>
        <taxon>Lepidosauria</taxon>
        <taxon>Squamata</taxon>
        <taxon>Bifurcata</taxon>
        <taxon>Unidentata</taxon>
        <taxon>Episquamata</taxon>
        <taxon>Toxicofera</taxon>
        <taxon>Serpentes</taxon>
        <taxon>Colubroidea</taxon>
        <taxon>Elapidae</taxon>
        <taxon>Laticaudinae</taxon>
        <taxon>Laticauda</taxon>
    </lineage>
</organism>
<dbReference type="GeneTree" id="ENSGT01040000241072"/>
<feature type="compositionally biased region" description="Polar residues" evidence="1">
    <location>
        <begin position="34"/>
        <end position="48"/>
    </location>
</feature>
<reference evidence="2" key="1">
    <citation type="submission" date="2025-08" db="UniProtKB">
        <authorList>
            <consortium name="Ensembl"/>
        </authorList>
    </citation>
    <scope>IDENTIFICATION</scope>
</reference>
<evidence type="ECO:0000256" key="1">
    <source>
        <dbReference type="SAM" id="MobiDB-lite"/>
    </source>
</evidence>
<dbReference type="AlphaFoldDB" id="A0A8C5SKQ1"/>